<feature type="signal peptide" evidence="2">
    <location>
        <begin position="1"/>
        <end position="28"/>
    </location>
</feature>
<evidence type="ECO:0000259" key="3">
    <source>
        <dbReference type="Pfam" id="PF20434"/>
    </source>
</evidence>
<evidence type="ECO:0000313" key="5">
    <source>
        <dbReference type="Proteomes" id="UP000188357"/>
    </source>
</evidence>
<dbReference type="EMBL" id="FUGE01000107">
    <property type="protein sequence ID" value="SJM70185.1"/>
    <property type="molecule type" value="Genomic_DNA"/>
</dbReference>
<keyword evidence="2" id="KW-0732">Signal</keyword>
<reference evidence="4 5" key="1">
    <citation type="submission" date="2017-02" db="EMBL/GenBank/DDBJ databases">
        <authorList>
            <person name="Peterson S.W."/>
        </authorList>
    </citation>
    <scope>NUCLEOTIDE SEQUENCE [LARGE SCALE GENOMIC DNA]</scope>
    <source>
        <strain evidence="4">Psychrobacter_piechaudii</strain>
    </source>
</reference>
<keyword evidence="5" id="KW-1185">Reference proteome</keyword>
<feature type="domain" description="BD-FAE-like" evidence="3">
    <location>
        <begin position="74"/>
        <end position="219"/>
    </location>
</feature>
<dbReference type="Gene3D" id="3.40.50.1820">
    <property type="entry name" value="alpha/beta hydrolase"/>
    <property type="match status" value="1"/>
</dbReference>
<organism evidence="4 5">
    <name type="scientific">Psychrobacter piechaudii</name>
    <dbReference type="NCBI Taxonomy" id="1945521"/>
    <lineage>
        <taxon>Bacteria</taxon>
        <taxon>Pseudomonadati</taxon>
        <taxon>Pseudomonadota</taxon>
        <taxon>Gammaproteobacteria</taxon>
        <taxon>Moraxellales</taxon>
        <taxon>Moraxellaceae</taxon>
        <taxon>Psychrobacter</taxon>
    </lineage>
</organism>
<protein>
    <submittedName>
        <fullName evidence="4">Carboxylesterase NlhH</fullName>
        <ecNumber evidence="4">3.1.1.1</ecNumber>
    </submittedName>
</protein>
<name>A0A1R4GPZ7_9GAMM</name>
<dbReference type="PANTHER" id="PTHR48081:SF9">
    <property type="entry name" value="CARBOXYLESTERASE"/>
    <property type="match status" value="1"/>
</dbReference>
<dbReference type="SUPFAM" id="SSF53474">
    <property type="entry name" value="alpha/beta-Hydrolases"/>
    <property type="match status" value="1"/>
</dbReference>
<evidence type="ECO:0000313" key="4">
    <source>
        <dbReference type="EMBL" id="SJM70185.1"/>
    </source>
</evidence>
<dbReference type="InterPro" id="IPR050300">
    <property type="entry name" value="GDXG_lipolytic_enzyme"/>
</dbReference>
<sequence length="307" mass="33240">MQKYKRWTASLAVTGVALWSLQTVSANASPGLLLLNVVSPKGEVSVTKDLSYGSEVDQNLDIYYPKALAKAIRNNQNPKADYPLVIFVHGGSWESGNKEQYAFVGQSLAKAGYVTAVINYRKAPKFIYPAFVKDTAQAIAWSYHNADKFYADANKVAVIGHSAGAFNAVAAVSNADFLQPYGLQPSDIKAVVGIAGPYSYDFRKFSTRGVFPQAASPEQVMPDGLIKAGSSGKQPDYLFMTAENDKVVHLSNTTKMAKALTEAGATVVTEEIEKANHATSIAAMSTSLTWVNSVRPKLINYLQQKLQ</sequence>
<dbReference type="PANTHER" id="PTHR48081">
    <property type="entry name" value="AB HYDROLASE SUPERFAMILY PROTEIN C4A8.06C"/>
    <property type="match status" value="1"/>
</dbReference>
<evidence type="ECO:0000256" key="2">
    <source>
        <dbReference type="SAM" id="SignalP"/>
    </source>
</evidence>
<keyword evidence="1 4" id="KW-0378">Hydrolase</keyword>
<gene>
    <name evidence="4" type="primary">nlhH</name>
    <name evidence="4" type="ORF">A1232T_00917</name>
</gene>
<dbReference type="Pfam" id="PF20434">
    <property type="entry name" value="BD-FAE"/>
    <property type="match status" value="1"/>
</dbReference>
<dbReference type="RefSeq" id="WP_077450728.1">
    <property type="nucleotide sequence ID" value="NZ_FUGE01000107.1"/>
</dbReference>
<dbReference type="InterPro" id="IPR049492">
    <property type="entry name" value="BD-FAE-like_dom"/>
</dbReference>
<dbReference type="Proteomes" id="UP000188357">
    <property type="component" value="Unassembled WGS sequence"/>
</dbReference>
<evidence type="ECO:0000256" key="1">
    <source>
        <dbReference type="ARBA" id="ARBA00022801"/>
    </source>
</evidence>
<dbReference type="OrthoDB" id="9771666at2"/>
<feature type="chain" id="PRO_5010177969" evidence="2">
    <location>
        <begin position="29"/>
        <end position="307"/>
    </location>
</feature>
<dbReference type="InterPro" id="IPR029058">
    <property type="entry name" value="AB_hydrolase_fold"/>
</dbReference>
<dbReference type="STRING" id="1945521.A1232T_00917"/>
<accession>A0A1R4GPZ7</accession>
<proteinExistence type="predicted"/>
<dbReference type="EC" id="3.1.1.1" evidence="4"/>
<dbReference type="AlphaFoldDB" id="A0A1R4GPZ7"/>
<dbReference type="GO" id="GO:0106435">
    <property type="term" value="F:carboxylesterase activity"/>
    <property type="evidence" value="ECO:0007669"/>
    <property type="project" value="UniProtKB-EC"/>
</dbReference>